<keyword evidence="2" id="KW-1185">Reference proteome</keyword>
<dbReference type="EMBL" id="JAGMUV010000003">
    <property type="protein sequence ID" value="KAH7166066.1"/>
    <property type="molecule type" value="Genomic_DNA"/>
</dbReference>
<dbReference type="AlphaFoldDB" id="A0A9P9FPB6"/>
<evidence type="ECO:0000313" key="2">
    <source>
        <dbReference type="Proteomes" id="UP000738349"/>
    </source>
</evidence>
<proteinExistence type="predicted"/>
<evidence type="ECO:0000313" key="1">
    <source>
        <dbReference type="EMBL" id="KAH7166066.1"/>
    </source>
</evidence>
<comment type="caution">
    <text evidence="1">The sequence shown here is derived from an EMBL/GenBank/DDBJ whole genome shotgun (WGS) entry which is preliminary data.</text>
</comment>
<accession>A0A9P9FPB6</accession>
<name>A0A9P9FPB6_9HYPO</name>
<dbReference type="Proteomes" id="UP000738349">
    <property type="component" value="Unassembled WGS sequence"/>
</dbReference>
<sequence>MVRRWVVLQLGSSVLASLNPGRAFRYCRIWLVFLLSFCSWFSRRLVMGHLNPIGDKDSLSLTLSSSSTRTEDNYCCSFSTPVELSGRQPNPLLAIPFPATLNTVPRKSSTRHSLLCNRTPSNLACRLSAPHRIHLQSSTHTRTPPNNTGRFPLFSPEPRLAAFWGSCYS</sequence>
<gene>
    <name evidence="1" type="ORF">EDB81DRAFT_272923</name>
</gene>
<protein>
    <submittedName>
        <fullName evidence="1">Uncharacterized protein</fullName>
    </submittedName>
</protein>
<organism evidence="1 2">
    <name type="scientific">Dactylonectria macrodidyma</name>
    <dbReference type="NCBI Taxonomy" id="307937"/>
    <lineage>
        <taxon>Eukaryota</taxon>
        <taxon>Fungi</taxon>
        <taxon>Dikarya</taxon>
        <taxon>Ascomycota</taxon>
        <taxon>Pezizomycotina</taxon>
        <taxon>Sordariomycetes</taxon>
        <taxon>Hypocreomycetidae</taxon>
        <taxon>Hypocreales</taxon>
        <taxon>Nectriaceae</taxon>
        <taxon>Dactylonectria</taxon>
    </lineage>
</organism>
<reference evidence="1" key="1">
    <citation type="journal article" date="2021" name="Nat. Commun.">
        <title>Genetic determinants of endophytism in the Arabidopsis root mycobiome.</title>
        <authorList>
            <person name="Mesny F."/>
            <person name="Miyauchi S."/>
            <person name="Thiergart T."/>
            <person name="Pickel B."/>
            <person name="Atanasova L."/>
            <person name="Karlsson M."/>
            <person name="Huettel B."/>
            <person name="Barry K.W."/>
            <person name="Haridas S."/>
            <person name="Chen C."/>
            <person name="Bauer D."/>
            <person name="Andreopoulos W."/>
            <person name="Pangilinan J."/>
            <person name="LaButti K."/>
            <person name="Riley R."/>
            <person name="Lipzen A."/>
            <person name="Clum A."/>
            <person name="Drula E."/>
            <person name="Henrissat B."/>
            <person name="Kohler A."/>
            <person name="Grigoriev I.V."/>
            <person name="Martin F.M."/>
            <person name="Hacquard S."/>
        </authorList>
    </citation>
    <scope>NUCLEOTIDE SEQUENCE</scope>
    <source>
        <strain evidence="1">MPI-CAGE-AT-0147</strain>
    </source>
</reference>